<dbReference type="RefSeq" id="WP_207854019.1">
    <property type="nucleotide sequence ID" value="NZ_JAFVMG010000005.1"/>
</dbReference>
<dbReference type="EMBL" id="JAFVMG010000005">
    <property type="protein sequence ID" value="MBO1328176.1"/>
    <property type="molecule type" value="Genomic_DNA"/>
</dbReference>
<gene>
    <name evidence="7" type="ORF">J2D75_06765</name>
</gene>
<evidence type="ECO:0000313" key="7">
    <source>
        <dbReference type="EMBL" id="MBO1328176.1"/>
    </source>
</evidence>
<evidence type="ECO:0000256" key="3">
    <source>
        <dbReference type="ARBA" id="ARBA00022670"/>
    </source>
</evidence>
<keyword evidence="3" id="KW-0645">Protease</keyword>
<protein>
    <submittedName>
        <fullName evidence="7">HyaD/HybD family hydrogenase maturation endopeptidase</fullName>
    </submittedName>
</protein>
<dbReference type="Pfam" id="PF01750">
    <property type="entry name" value="HycI"/>
    <property type="match status" value="1"/>
</dbReference>
<keyword evidence="5" id="KW-0064">Aspartyl protease</keyword>
<evidence type="ECO:0000313" key="8">
    <source>
        <dbReference type="Proteomes" id="UP000664399"/>
    </source>
</evidence>
<comment type="similarity">
    <text evidence="1">Belongs to the peptidase A31 family.</text>
</comment>
<reference evidence="7 8" key="1">
    <citation type="submission" date="2021-03" db="EMBL/GenBank/DDBJ databases">
        <title>The complete genome sequence of Acetobacter suratthaniensis TBRC 1719.</title>
        <authorList>
            <person name="Charoenyingcharoen P."/>
            <person name="Yukphan P."/>
        </authorList>
    </citation>
    <scope>NUCLEOTIDE SEQUENCE [LARGE SCALE GENOMIC DNA]</scope>
    <source>
        <strain evidence="7 8">TBRC 1719</strain>
    </source>
</reference>
<dbReference type="NCBIfam" id="TIGR00072">
    <property type="entry name" value="hydrog_prot"/>
    <property type="match status" value="1"/>
</dbReference>
<keyword evidence="6" id="KW-0378">Hydrolase</keyword>
<organism evidence="7 8">
    <name type="scientific">Acetobacter suratthaniensis</name>
    <dbReference type="NCBI Taxonomy" id="1502841"/>
    <lineage>
        <taxon>Bacteria</taxon>
        <taxon>Pseudomonadati</taxon>
        <taxon>Pseudomonadota</taxon>
        <taxon>Alphaproteobacteria</taxon>
        <taxon>Acetobacterales</taxon>
        <taxon>Acetobacteraceae</taxon>
        <taxon>Acetobacter</taxon>
    </lineage>
</organism>
<keyword evidence="4" id="KW-0479">Metal-binding</keyword>
<dbReference type="InterPro" id="IPR000671">
    <property type="entry name" value="Peptidase_A31"/>
</dbReference>
<dbReference type="Proteomes" id="UP000664399">
    <property type="component" value="Unassembled WGS sequence"/>
</dbReference>
<dbReference type="PRINTS" id="PR00446">
    <property type="entry name" value="HYDRGNUPTAKE"/>
</dbReference>
<keyword evidence="2" id="KW-0533">Nickel</keyword>
<dbReference type="NCBIfam" id="TIGR00140">
    <property type="entry name" value="hupD"/>
    <property type="match status" value="1"/>
</dbReference>
<keyword evidence="8" id="KW-1185">Reference proteome</keyword>
<dbReference type="SUPFAM" id="SSF53163">
    <property type="entry name" value="HybD-like"/>
    <property type="match status" value="1"/>
</dbReference>
<evidence type="ECO:0000256" key="1">
    <source>
        <dbReference type="ARBA" id="ARBA00006814"/>
    </source>
</evidence>
<dbReference type="PANTHER" id="PTHR30302">
    <property type="entry name" value="HYDROGENASE 1 MATURATION PROTEASE"/>
    <property type="match status" value="1"/>
</dbReference>
<accession>A0ABS3LLD0</accession>
<dbReference type="PANTHER" id="PTHR30302:SF9">
    <property type="entry name" value="HYDROGENASE 1 MATURATION PROTEASE"/>
    <property type="match status" value="1"/>
</dbReference>
<comment type="caution">
    <text evidence="7">The sequence shown here is derived from an EMBL/GenBank/DDBJ whole genome shotgun (WGS) entry which is preliminary data.</text>
</comment>
<evidence type="ECO:0000256" key="6">
    <source>
        <dbReference type="ARBA" id="ARBA00022801"/>
    </source>
</evidence>
<evidence type="ECO:0000256" key="2">
    <source>
        <dbReference type="ARBA" id="ARBA00022596"/>
    </source>
</evidence>
<dbReference type="InterPro" id="IPR023430">
    <property type="entry name" value="Pept_HybD-like_dom_sf"/>
</dbReference>
<dbReference type="Gene3D" id="3.40.50.1450">
    <property type="entry name" value="HybD-like"/>
    <property type="match status" value="1"/>
</dbReference>
<proteinExistence type="inferred from homology"/>
<sequence>MTASTTQQAARPPGRVLILGIGNILWADEGFGVRVVEYLAARYHFPPPAELMDGGTQGLYLLPQLEGLDGLIIVDAIDFGLPPGALHTVRDADVPATIGARKMSLHQTGFQEVLALLDLRGHAPRQVALIGVQPVNMQDYGGGLTPPVAARVPEVAEAVLAMLAADYGLHPTARTPAALADGTQADDTGLMSAAVTREAYESGRPTEEDACRHGDARVLARMGH</sequence>
<dbReference type="CDD" id="cd06062">
    <property type="entry name" value="H2MP_MemB-H2up"/>
    <property type="match status" value="1"/>
</dbReference>
<dbReference type="InterPro" id="IPR004419">
    <property type="entry name" value="Pept_A31_hyd_express"/>
</dbReference>
<evidence type="ECO:0000256" key="4">
    <source>
        <dbReference type="ARBA" id="ARBA00022723"/>
    </source>
</evidence>
<evidence type="ECO:0000256" key="5">
    <source>
        <dbReference type="ARBA" id="ARBA00022750"/>
    </source>
</evidence>
<name>A0ABS3LLD0_9PROT</name>